<organism evidence="7">
    <name type="scientific">Bradyrhizobium sp. LLZ17</name>
    <dbReference type="NCBI Taxonomy" id="3239388"/>
    <lineage>
        <taxon>Bacteria</taxon>
        <taxon>Pseudomonadati</taxon>
        <taxon>Pseudomonadota</taxon>
        <taxon>Alphaproteobacteria</taxon>
        <taxon>Hyphomicrobiales</taxon>
        <taxon>Nitrobacteraceae</taxon>
        <taxon>Bradyrhizobium</taxon>
    </lineage>
</organism>
<dbReference type="EC" id="1.8.2.1" evidence="7"/>
<dbReference type="AlphaFoldDB" id="A0AB39XLC5"/>
<dbReference type="InterPro" id="IPR030835">
    <property type="entry name" value="Sulfite_DH_SoxC"/>
</dbReference>
<dbReference type="NCBIfam" id="TIGR04555">
    <property type="entry name" value="sulfite_DH_soxC"/>
    <property type="match status" value="1"/>
</dbReference>
<dbReference type="InterPro" id="IPR036374">
    <property type="entry name" value="OxRdtase_Mopterin-bd_sf"/>
</dbReference>
<dbReference type="GO" id="GO:0008482">
    <property type="term" value="F:sulfite oxidase activity"/>
    <property type="evidence" value="ECO:0007669"/>
    <property type="project" value="TreeGrafter"/>
</dbReference>
<dbReference type="FunFam" id="2.60.40.650:FF:000004">
    <property type="entry name" value="Sulfite oxidase, putative"/>
    <property type="match status" value="1"/>
</dbReference>
<dbReference type="Pfam" id="PF00174">
    <property type="entry name" value="Oxidored_molyb"/>
    <property type="match status" value="1"/>
</dbReference>
<dbReference type="Gene3D" id="2.60.40.650">
    <property type="match status" value="1"/>
</dbReference>
<evidence type="ECO:0000256" key="2">
    <source>
        <dbReference type="ARBA" id="ARBA00022505"/>
    </source>
</evidence>
<keyword evidence="2" id="KW-0500">Molybdenum</keyword>
<gene>
    <name evidence="7" type="primary">soxC</name>
    <name evidence="7" type="ORF">AB8Z38_36705</name>
</gene>
<dbReference type="PROSITE" id="PS51318">
    <property type="entry name" value="TAT"/>
    <property type="match status" value="1"/>
</dbReference>
<dbReference type="PANTHER" id="PTHR19372">
    <property type="entry name" value="SULFITE REDUCTASE"/>
    <property type="match status" value="1"/>
</dbReference>
<feature type="domain" description="Moybdenum cofactor oxidoreductase dimerisation" evidence="6">
    <location>
        <begin position="295"/>
        <end position="406"/>
    </location>
</feature>
<feature type="domain" description="Oxidoreductase molybdopterin-binding" evidence="5">
    <location>
        <begin position="112"/>
        <end position="270"/>
    </location>
</feature>
<name>A0AB39XLC5_9BRAD</name>
<evidence type="ECO:0000256" key="4">
    <source>
        <dbReference type="ARBA" id="ARBA00023002"/>
    </source>
</evidence>
<dbReference type="InterPro" id="IPR006311">
    <property type="entry name" value="TAT_signal"/>
</dbReference>
<dbReference type="EMBL" id="CP165734">
    <property type="protein sequence ID" value="XDV57939.1"/>
    <property type="molecule type" value="Genomic_DNA"/>
</dbReference>
<protein>
    <submittedName>
        <fullName evidence="7">Sulfite dehydrogenase</fullName>
        <ecNumber evidence="7">1.8.2.1</ecNumber>
    </submittedName>
</protein>
<dbReference type="InterPro" id="IPR000572">
    <property type="entry name" value="OxRdtase_Mopterin-bd_dom"/>
</dbReference>
<dbReference type="SUPFAM" id="SSF56524">
    <property type="entry name" value="Oxidoreductase molybdopterin-binding domain"/>
    <property type="match status" value="1"/>
</dbReference>
<proteinExistence type="predicted"/>
<dbReference type="CDD" id="cd02113">
    <property type="entry name" value="bact_SoxC_Moco"/>
    <property type="match status" value="1"/>
</dbReference>
<keyword evidence="4 7" id="KW-0560">Oxidoreductase</keyword>
<dbReference type="Pfam" id="PF03404">
    <property type="entry name" value="Mo-co_dimer"/>
    <property type="match status" value="1"/>
</dbReference>
<evidence type="ECO:0000256" key="3">
    <source>
        <dbReference type="ARBA" id="ARBA00022723"/>
    </source>
</evidence>
<sequence length="422" mass="46494">MSSTIDPDEKSSRITRRRFLQSGTVAAGGAVLGAGTAAAETNNLPPNIPEWMKTPGEPMGSQPYGTPSPFEKGVVKNISKTLKQYISASGRTPLQELDGIITPNGLFYERHHGGVPTIDPAQHRLMLHGLVDRPLIFTMDDLQRFPSESRIHFLECSGNPGYSKPYGKTASDLVGLVSCAEWTGVSLKLVLQEAGLKPEAKWVVAEGADAAALTRSIPIEKCLDDAMLVYSQNGERLRPQQGYPLRLLLPGFEGNMNVKWLRRLHVAAEPVYSREETSKYTDLLPDGTAREFSFYMEAKSIITRPSGGQRLSGPGFHEITGIAWSGHGKISRVEVSVDDGKTWQQAALQEPVLTRALTRFRLPWRWDGKPAVIQSRAIDETGYVQPTLAELLAVRGENYFYHNNAIWPWRVASDGEVTNALA</sequence>
<dbReference type="PRINTS" id="PR00407">
    <property type="entry name" value="EUMOPTERIN"/>
</dbReference>
<dbReference type="FunFam" id="3.90.420.10:FF:000006">
    <property type="entry name" value="Sulfur dehydrogenase subunit SoxC"/>
    <property type="match status" value="1"/>
</dbReference>
<dbReference type="GO" id="GO:0020037">
    <property type="term" value="F:heme binding"/>
    <property type="evidence" value="ECO:0007669"/>
    <property type="project" value="TreeGrafter"/>
</dbReference>
<dbReference type="PANTHER" id="PTHR19372:SF7">
    <property type="entry name" value="SULFITE OXIDASE, MITOCHONDRIAL"/>
    <property type="match status" value="1"/>
</dbReference>
<dbReference type="GO" id="GO:0043546">
    <property type="term" value="F:molybdopterin cofactor binding"/>
    <property type="evidence" value="ECO:0007669"/>
    <property type="project" value="TreeGrafter"/>
</dbReference>
<accession>A0AB39XLC5</accession>
<evidence type="ECO:0000313" key="7">
    <source>
        <dbReference type="EMBL" id="XDV57939.1"/>
    </source>
</evidence>
<comment type="cofactor">
    <cofactor evidence="1">
        <name>Mo-molybdopterin</name>
        <dbReference type="ChEBI" id="CHEBI:71302"/>
    </cofactor>
</comment>
<evidence type="ECO:0000256" key="1">
    <source>
        <dbReference type="ARBA" id="ARBA00001924"/>
    </source>
</evidence>
<dbReference type="InterPro" id="IPR014756">
    <property type="entry name" value="Ig_E-set"/>
</dbReference>
<dbReference type="GO" id="GO:0030151">
    <property type="term" value="F:molybdenum ion binding"/>
    <property type="evidence" value="ECO:0007669"/>
    <property type="project" value="InterPro"/>
</dbReference>
<dbReference type="SUPFAM" id="SSF81296">
    <property type="entry name" value="E set domains"/>
    <property type="match status" value="1"/>
</dbReference>
<keyword evidence="3" id="KW-0479">Metal-binding</keyword>
<dbReference type="InterPro" id="IPR005066">
    <property type="entry name" value="MoCF_OxRdtse_dimer"/>
</dbReference>
<dbReference type="InterPro" id="IPR008335">
    <property type="entry name" value="Mopterin_OxRdtase_euk"/>
</dbReference>
<dbReference type="GO" id="GO:0006790">
    <property type="term" value="P:sulfur compound metabolic process"/>
    <property type="evidence" value="ECO:0007669"/>
    <property type="project" value="TreeGrafter"/>
</dbReference>
<dbReference type="RefSeq" id="WP_369722398.1">
    <property type="nucleotide sequence ID" value="NZ_CP165734.1"/>
</dbReference>
<reference evidence="7" key="1">
    <citation type="submission" date="2024-08" db="EMBL/GenBank/DDBJ databases">
        <authorList>
            <person name="Chaddad Z."/>
            <person name="Lamrabet M."/>
            <person name="Bouhnik O."/>
            <person name="Alami S."/>
            <person name="Wipf D."/>
            <person name="Courty P.E."/>
            <person name="Missbah El Idrissi M."/>
        </authorList>
    </citation>
    <scope>NUCLEOTIDE SEQUENCE</scope>
    <source>
        <strain evidence="7">LLZ17</strain>
    </source>
</reference>
<dbReference type="Gene3D" id="3.90.420.10">
    <property type="entry name" value="Oxidoreductase, molybdopterin-binding domain"/>
    <property type="match status" value="1"/>
</dbReference>
<evidence type="ECO:0000259" key="5">
    <source>
        <dbReference type="Pfam" id="PF00174"/>
    </source>
</evidence>
<evidence type="ECO:0000259" key="6">
    <source>
        <dbReference type="Pfam" id="PF03404"/>
    </source>
</evidence>
<dbReference type="GO" id="GO:0050310">
    <property type="term" value="F:sulfite dehydrogenase activity"/>
    <property type="evidence" value="ECO:0007669"/>
    <property type="project" value="UniProtKB-EC"/>
</dbReference>